<evidence type="ECO:0000313" key="2">
    <source>
        <dbReference type="Proteomes" id="UP000246991"/>
    </source>
</evidence>
<dbReference type="AlphaFoldDB" id="A0A317SCJ1"/>
<name>A0A317SCJ1_9PEZI</name>
<proteinExistence type="predicted"/>
<protein>
    <submittedName>
        <fullName evidence="1">Uncharacterized protein</fullName>
    </submittedName>
</protein>
<comment type="caution">
    <text evidence="1">The sequence shown here is derived from an EMBL/GenBank/DDBJ whole genome shotgun (WGS) entry which is preliminary data.</text>
</comment>
<dbReference type="OrthoDB" id="10362399at2759"/>
<evidence type="ECO:0000313" key="1">
    <source>
        <dbReference type="EMBL" id="PWW72223.1"/>
    </source>
</evidence>
<organism evidence="1 2">
    <name type="scientific">Tuber magnatum</name>
    <name type="common">white Piedmont truffle</name>
    <dbReference type="NCBI Taxonomy" id="42249"/>
    <lineage>
        <taxon>Eukaryota</taxon>
        <taxon>Fungi</taxon>
        <taxon>Dikarya</taxon>
        <taxon>Ascomycota</taxon>
        <taxon>Pezizomycotina</taxon>
        <taxon>Pezizomycetes</taxon>
        <taxon>Pezizales</taxon>
        <taxon>Tuberaceae</taxon>
        <taxon>Tuber</taxon>
    </lineage>
</organism>
<gene>
    <name evidence="1" type="ORF">C7212DRAFT_366586</name>
</gene>
<reference evidence="1 2" key="1">
    <citation type="submission" date="2018-03" db="EMBL/GenBank/DDBJ databases">
        <title>Genomes of Pezizomycetes fungi and the evolution of truffles.</title>
        <authorList>
            <person name="Murat C."/>
            <person name="Payen T."/>
            <person name="Noel B."/>
            <person name="Kuo A."/>
            <person name="Martin F.M."/>
        </authorList>
    </citation>
    <scope>NUCLEOTIDE SEQUENCE [LARGE SCALE GENOMIC DNA]</scope>
    <source>
        <strain evidence="1">091103-1</strain>
    </source>
</reference>
<accession>A0A317SCJ1</accession>
<sequence length="184" mass="20347">MSSSLDRGLKFDDLPTRGVSPMPLVYQNFTFLSPGWQYYTYTSSPPQSPLYRAIPANSRPNALTAHSEGFLSIGAFEKSFSFDLLSAKIFAFTNDGVGNPLHLQFELVHRDGEVESVWRTTENGFVSGRNSTPVEFGKGDTGRWMDLTEVKIAAWAKFDNSTKGGSGAVLVLDDVQHFKRVCPV</sequence>
<dbReference type="EMBL" id="PYWC01000114">
    <property type="protein sequence ID" value="PWW72223.1"/>
    <property type="molecule type" value="Genomic_DNA"/>
</dbReference>
<dbReference type="Proteomes" id="UP000246991">
    <property type="component" value="Unassembled WGS sequence"/>
</dbReference>
<keyword evidence="2" id="KW-1185">Reference proteome</keyword>